<gene>
    <name evidence="1" type="ORF">HPP92_014568</name>
</gene>
<evidence type="ECO:0000313" key="1">
    <source>
        <dbReference type="EMBL" id="KAG0472711.1"/>
    </source>
</evidence>
<keyword evidence="2" id="KW-1185">Reference proteome</keyword>
<dbReference type="Proteomes" id="UP000636800">
    <property type="component" value="Chromosome 7"/>
</dbReference>
<organism evidence="1 2">
    <name type="scientific">Vanilla planifolia</name>
    <name type="common">Vanilla</name>
    <dbReference type="NCBI Taxonomy" id="51239"/>
    <lineage>
        <taxon>Eukaryota</taxon>
        <taxon>Viridiplantae</taxon>
        <taxon>Streptophyta</taxon>
        <taxon>Embryophyta</taxon>
        <taxon>Tracheophyta</taxon>
        <taxon>Spermatophyta</taxon>
        <taxon>Magnoliopsida</taxon>
        <taxon>Liliopsida</taxon>
        <taxon>Asparagales</taxon>
        <taxon>Orchidaceae</taxon>
        <taxon>Vanilloideae</taxon>
        <taxon>Vanilleae</taxon>
        <taxon>Vanilla</taxon>
    </lineage>
</organism>
<comment type="caution">
    <text evidence="1">The sequence shown here is derived from an EMBL/GenBank/DDBJ whole genome shotgun (WGS) entry which is preliminary data.</text>
</comment>
<name>A0A835QKP5_VANPL</name>
<evidence type="ECO:0000313" key="2">
    <source>
        <dbReference type="Proteomes" id="UP000636800"/>
    </source>
</evidence>
<reference evidence="1 2" key="1">
    <citation type="journal article" date="2020" name="Nat. Food">
        <title>A phased Vanilla planifolia genome enables genetic improvement of flavour and production.</title>
        <authorList>
            <person name="Hasing T."/>
            <person name="Tang H."/>
            <person name="Brym M."/>
            <person name="Khazi F."/>
            <person name="Huang T."/>
            <person name="Chambers A.H."/>
        </authorList>
    </citation>
    <scope>NUCLEOTIDE SEQUENCE [LARGE SCALE GENOMIC DNA]</scope>
    <source>
        <tissue evidence="1">Leaf</tissue>
    </source>
</reference>
<accession>A0A835QKP5</accession>
<sequence length="155" mass="17016">MEVKIRWKQRSLSARTALQQSCFKLMKPFSDDWLMSDTHPGGRRRWVQHSLSSGSRRMGAGRIPGEGFLQIRGELPATGWGASAGGATAAAKPSRRRNMVSRPAVAFIVEDCFLGIFDVSINGDKPFATCPVYLKVRPNCGAAAVWQACFEKSVL</sequence>
<proteinExistence type="predicted"/>
<dbReference type="EMBL" id="JADCNL010000007">
    <property type="protein sequence ID" value="KAG0472711.1"/>
    <property type="molecule type" value="Genomic_DNA"/>
</dbReference>
<protein>
    <submittedName>
        <fullName evidence="1">Uncharacterized protein</fullName>
    </submittedName>
</protein>
<dbReference type="OrthoDB" id="340227at2759"/>
<dbReference type="AlphaFoldDB" id="A0A835QKP5"/>